<protein>
    <submittedName>
        <fullName evidence="2">Uncharacterized protein</fullName>
    </submittedName>
</protein>
<keyword evidence="3" id="KW-1185">Reference proteome</keyword>
<keyword evidence="1" id="KW-0812">Transmembrane</keyword>
<feature type="transmembrane region" description="Helical" evidence="1">
    <location>
        <begin position="157"/>
        <end position="182"/>
    </location>
</feature>
<feature type="transmembrane region" description="Helical" evidence="1">
    <location>
        <begin position="75"/>
        <end position="96"/>
    </location>
</feature>
<reference evidence="2 3" key="1">
    <citation type="submission" date="2019-10" db="EMBL/GenBank/DDBJ databases">
        <title>Nocardia macrotermitis sp. nov. and Nocardia aurantia sp. nov., isolated from the gut of fungus growing-termite Macrotermes natalensis.</title>
        <authorList>
            <person name="Benndorf R."/>
            <person name="Schwitalla J."/>
            <person name="Martin K."/>
            <person name="De Beer W."/>
            <person name="Kaster A.-K."/>
            <person name="Vollmers J."/>
            <person name="Poulsen M."/>
            <person name="Beemelmanns C."/>
        </authorList>
    </citation>
    <scope>NUCLEOTIDE SEQUENCE [LARGE SCALE GENOMIC DNA]</scope>
    <source>
        <strain evidence="2 3">RB20</strain>
    </source>
</reference>
<organism evidence="2 3">
    <name type="scientific">Nocardia macrotermitis</name>
    <dbReference type="NCBI Taxonomy" id="2585198"/>
    <lineage>
        <taxon>Bacteria</taxon>
        <taxon>Bacillati</taxon>
        <taxon>Actinomycetota</taxon>
        <taxon>Actinomycetes</taxon>
        <taxon>Mycobacteriales</taxon>
        <taxon>Nocardiaceae</taxon>
        <taxon>Nocardia</taxon>
    </lineage>
</organism>
<gene>
    <name evidence="2" type="ORF">NRB20_30280</name>
</gene>
<feature type="transmembrane region" description="Helical" evidence="1">
    <location>
        <begin position="194"/>
        <end position="218"/>
    </location>
</feature>
<evidence type="ECO:0000256" key="1">
    <source>
        <dbReference type="SAM" id="Phobius"/>
    </source>
</evidence>
<dbReference type="EMBL" id="WEGK01000005">
    <property type="protein sequence ID" value="MQY19933.1"/>
    <property type="molecule type" value="Genomic_DNA"/>
</dbReference>
<keyword evidence="1" id="KW-1133">Transmembrane helix</keyword>
<comment type="caution">
    <text evidence="2">The sequence shown here is derived from an EMBL/GenBank/DDBJ whole genome shotgun (WGS) entry which is preliminary data.</text>
</comment>
<proteinExistence type="predicted"/>
<evidence type="ECO:0000313" key="2">
    <source>
        <dbReference type="EMBL" id="MQY19933.1"/>
    </source>
</evidence>
<dbReference type="AlphaFoldDB" id="A0A7K0D2I0"/>
<sequence>MNPTMPKLPPLPQIPVPVRRAAYSEIRRVITQRSGWLIPAGCAGSGLITGLISGGTGSGPRDGAQIATGTVTVGLYLAVLVAVIAAAVSGAAATGAEYRYESISLTALFIPDRDLRFGAKLGVTALFSLVLGLAAEIGAGVGLALLGHSEVQFGLRLTGVLLGGLLATVCWGVIGASLGLLLRSTGLAVTAMVGWCLVAEPLLWLITRGIGIPGFAVLLPDSATIGTVAVGSFSHSPFLSPGAVSAVVLILWTAATGALTWWKLRQREI</sequence>
<dbReference type="Proteomes" id="UP000438448">
    <property type="component" value="Unassembled WGS sequence"/>
</dbReference>
<feature type="transmembrane region" description="Helical" evidence="1">
    <location>
        <begin position="36"/>
        <end position="55"/>
    </location>
</feature>
<keyword evidence="1" id="KW-0472">Membrane</keyword>
<feature type="transmembrane region" description="Helical" evidence="1">
    <location>
        <begin position="117"/>
        <end position="145"/>
    </location>
</feature>
<evidence type="ECO:0000313" key="3">
    <source>
        <dbReference type="Proteomes" id="UP000438448"/>
    </source>
</evidence>
<name>A0A7K0D2I0_9NOCA</name>
<accession>A0A7K0D2I0</accession>
<feature type="transmembrane region" description="Helical" evidence="1">
    <location>
        <begin position="238"/>
        <end position="262"/>
    </location>
</feature>